<dbReference type="Gene3D" id="6.10.250.1270">
    <property type="match status" value="1"/>
</dbReference>
<dbReference type="CDD" id="cd00154">
    <property type="entry name" value="Rab"/>
    <property type="match status" value="1"/>
</dbReference>
<dbReference type="InterPro" id="IPR005225">
    <property type="entry name" value="Small_GTP-bd"/>
</dbReference>
<dbReference type="PRINTS" id="PR00449">
    <property type="entry name" value="RASTRNSFRMNG"/>
</dbReference>
<dbReference type="InterPro" id="IPR000988">
    <property type="entry name" value="Ribosomal_eL24-rel_N"/>
</dbReference>
<feature type="compositionally biased region" description="Basic and acidic residues" evidence="4">
    <location>
        <begin position="93"/>
        <end position="115"/>
    </location>
</feature>
<feature type="domain" description="Large ribosomal subunit protein eL24-related N-terminal" evidence="5">
    <location>
        <begin position="4"/>
        <end position="67"/>
    </location>
</feature>
<keyword evidence="7" id="KW-1185">Reference proteome</keyword>
<accession>A0ABP0JPD9</accession>
<dbReference type="SUPFAM" id="SSF57716">
    <property type="entry name" value="Glucocorticoid receptor-like (DNA-binding domain)"/>
    <property type="match status" value="1"/>
</dbReference>
<evidence type="ECO:0000313" key="6">
    <source>
        <dbReference type="EMBL" id="CAK9016315.1"/>
    </source>
</evidence>
<dbReference type="SMART" id="SM00174">
    <property type="entry name" value="RHO"/>
    <property type="match status" value="1"/>
</dbReference>
<dbReference type="PANTHER" id="PTHR47978">
    <property type="match status" value="1"/>
</dbReference>
<dbReference type="CDD" id="cd03708">
    <property type="entry name" value="GTPBP_III"/>
    <property type="match status" value="1"/>
</dbReference>
<dbReference type="SMART" id="SM00176">
    <property type="entry name" value="RAN"/>
    <property type="match status" value="1"/>
</dbReference>
<organism evidence="6 7">
    <name type="scientific">Durusdinium trenchii</name>
    <dbReference type="NCBI Taxonomy" id="1381693"/>
    <lineage>
        <taxon>Eukaryota</taxon>
        <taxon>Sar</taxon>
        <taxon>Alveolata</taxon>
        <taxon>Dinophyceae</taxon>
        <taxon>Suessiales</taxon>
        <taxon>Symbiodiniaceae</taxon>
        <taxon>Durusdinium</taxon>
    </lineage>
</organism>
<evidence type="ECO:0000259" key="5">
    <source>
        <dbReference type="Pfam" id="PF01246"/>
    </source>
</evidence>
<dbReference type="SUPFAM" id="SSF50465">
    <property type="entry name" value="EF-Tu/eEF-1alpha/eIF2-gamma C-terminal domain"/>
    <property type="match status" value="1"/>
</dbReference>
<evidence type="ECO:0000256" key="4">
    <source>
        <dbReference type="SAM" id="MobiDB-lite"/>
    </source>
</evidence>
<dbReference type="PROSITE" id="PS51421">
    <property type="entry name" value="RAS"/>
    <property type="match status" value="1"/>
</dbReference>
<protein>
    <submittedName>
        <fullName evidence="6">GTP-binding protein YPT31/YPT8 (Rab GTPase YPT31)</fullName>
    </submittedName>
</protein>
<dbReference type="NCBIfam" id="TIGR00231">
    <property type="entry name" value="small_GTP"/>
    <property type="match status" value="1"/>
</dbReference>
<dbReference type="SUPFAM" id="SSF52540">
    <property type="entry name" value="P-loop containing nucleoside triphosphate hydrolases"/>
    <property type="match status" value="1"/>
</dbReference>
<gene>
    <name evidence="6" type="ORF">SCF082_LOCUS13126</name>
</gene>
<dbReference type="InterPro" id="IPR027417">
    <property type="entry name" value="P-loop_NTPase"/>
</dbReference>
<dbReference type="Pfam" id="PF00071">
    <property type="entry name" value="Ras"/>
    <property type="match status" value="1"/>
</dbReference>
<dbReference type="CDD" id="cd00472">
    <property type="entry name" value="Ribosomal_L24e_L24"/>
    <property type="match status" value="1"/>
</dbReference>
<evidence type="ECO:0000256" key="2">
    <source>
        <dbReference type="ARBA" id="ARBA00022741"/>
    </source>
</evidence>
<feature type="compositionally biased region" description="Basic and acidic residues" evidence="4">
    <location>
        <begin position="612"/>
        <end position="621"/>
    </location>
</feature>
<dbReference type="Proteomes" id="UP001642464">
    <property type="component" value="Unassembled WGS sequence"/>
</dbReference>
<keyword evidence="3" id="KW-0342">GTP-binding</keyword>
<dbReference type="InterPro" id="IPR038630">
    <property type="entry name" value="L24e/L24_sf"/>
</dbReference>
<dbReference type="Gene3D" id="3.40.50.300">
    <property type="entry name" value="P-loop containing nucleotide triphosphate hydrolases"/>
    <property type="match status" value="1"/>
</dbReference>
<dbReference type="EMBL" id="CAXAMM010008102">
    <property type="protein sequence ID" value="CAK9016315.1"/>
    <property type="molecule type" value="Genomic_DNA"/>
</dbReference>
<dbReference type="PROSITE" id="PS51420">
    <property type="entry name" value="RHO"/>
    <property type="match status" value="1"/>
</dbReference>
<reference evidence="6 7" key="1">
    <citation type="submission" date="2024-02" db="EMBL/GenBank/DDBJ databases">
        <authorList>
            <person name="Chen Y."/>
            <person name="Shah S."/>
            <person name="Dougan E. K."/>
            <person name="Thang M."/>
            <person name="Chan C."/>
        </authorList>
    </citation>
    <scope>NUCLEOTIDE SEQUENCE [LARGE SCALE GENOMIC DNA]</scope>
</reference>
<feature type="compositionally biased region" description="Gly residues" evidence="4">
    <location>
        <begin position="143"/>
        <end position="153"/>
    </location>
</feature>
<proteinExistence type="inferred from homology"/>
<feature type="region of interest" description="Disordered" evidence="4">
    <location>
        <begin position="584"/>
        <end position="621"/>
    </location>
</feature>
<sequence>MVIKTDLCSYTEYRIYPGHGQKFVAKDAKVSFFINAKADSLFHQRIKPVKLRWTQAWRRMNKKGKVEEGGKKRARKAQKFQKAIVGMSLDDLKKKKAQKPELRQAREQAAKEAKAKQMAQKKATSSKPAVPKGKADKGAKLPKGGGAPAGGEGFQELQGQEVRRWNATAAALNAVVILHHATTIREGYQAMIHCGIIRQCAAVKHMSCELLRSGDKAIVTFRWCYHAEYISLGETLLFREGRTKGLGKIIEVLDDGYTPPRTQTGQVGVLLTHTASTSDKAPSTAFKQTDGVAFLSPERVMLEVGSKPTSAQQLKNSWVKASQRQAWNGPGPMALYPFIESDQVMPWLEIQHLSDVTFKSNSLPVAGSRAEQRFVVTRAWKREKKGMKVVLIGDSSVGKSALVYRFINNKLLSDPKATVGISFFKQSLWDPQMNQQYPMQIWDTAGQEKFQSVTTHHYRAADGALLVFDIANERSFQNLDKWLTELRENTDPSVVVALVGTKTDLASQRQVATERAQSYARSNGLLYVETSAYWNKFEGGDKDLAVGVEQIFLRLLRGILQKQKELGRNPARLDMSGYPEAINLEEEGAGPGGVKERDIRNGSPAAPICDPKPNDKEGRDREWAADQLRRRKNLGSGLPDMPIRRATAALPQVAVAAVQGGLISAGPGEATVGSALSALTINAGSAEHVQRICHGLLALLYDKERLAVHYEFAELKGVEALLAVLRRKTTGRSAFDERWGDAENWGSTEL</sequence>
<dbReference type="SMART" id="SM00175">
    <property type="entry name" value="RAB"/>
    <property type="match status" value="1"/>
</dbReference>
<dbReference type="InterPro" id="IPR001806">
    <property type="entry name" value="Small_GTPase"/>
</dbReference>
<evidence type="ECO:0000256" key="1">
    <source>
        <dbReference type="ARBA" id="ARBA00005647"/>
    </source>
</evidence>
<evidence type="ECO:0000256" key="3">
    <source>
        <dbReference type="ARBA" id="ARBA00023134"/>
    </source>
</evidence>
<dbReference type="PROSITE" id="PS51419">
    <property type="entry name" value="RAB"/>
    <property type="match status" value="1"/>
</dbReference>
<keyword evidence="2" id="KW-0547">Nucleotide-binding</keyword>
<dbReference type="InterPro" id="IPR009001">
    <property type="entry name" value="Transl_elong_EF1A/Init_IF2_C"/>
</dbReference>
<name>A0ABP0JPD9_9DINO</name>
<dbReference type="SMART" id="SM00173">
    <property type="entry name" value="RAS"/>
    <property type="match status" value="1"/>
</dbReference>
<comment type="caution">
    <text evidence="6">The sequence shown here is derived from an EMBL/GenBank/DDBJ whole genome shotgun (WGS) entry which is preliminary data.</text>
</comment>
<evidence type="ECO:0000313" key="7">
    <source>
        <dbReference type="Proteomes" id="UP001642464"/>
    </source>
</evidence>
<dbReference type="Pfam" id="PF01246">
    <property type="entry name" value="Ribosomal_L24e"/>
    <property type="match status" value="1"/>
</dbReference>
<comment type="similarity">
    <text evidence="1">Belongs to the eukaryotic ribosomal protein eL24 family.</text>
</comment>
<dbReference type="Gene3D" id="2.30.170.20">
    <property type="entry name" value="Ribosomal protein L24e"/>
    <property type="match status" value="1"/>
</dbReference>
<feature type="region of interest" description="Disordered" evidence="4">
    <location>
        <begin position="93"/>
        <end position="153"/>
    </location>
</feature>